<sequence>MAENEHERTELAASAGRGVLWTMTAKAVFIVSGFGVQLALPRVLGDPEQWGRYSTVATITAIVTNTLVAATVQTVSKRTSDDESRADRTQREGLLVGLAMAVVLGGGFAAAAPWLASEWQHDATLAPLLMTSSIVIASYAMYSALIGAINGRRRFSAQASFDMGFAILRAACIVGGAALGAAAGAIGGFASAAVIILIVSLLVIGVGRGPARPDVRAWLAFFVPIAIYQAALNGVLQLDQPLLRANLAAAAIARGVTSEEANTIASSWAGFYRNAQTFAFVPYQLILAVTFVVFPTVARATSSGDAEATRRAIRGAMRFSLVVLLAMATPIAGASDGVMRVAYSEAYLAGAPALALLSPGLVPFSLFAIGAAILAGAGHARTTAGIAIGALVLVVVLNTIAVRGAPDAESAIIAAALATSAASALALVGVGVTIQRRFGAFLAPLTALRALIAGACGYGVAYLVPHQSALGALAACVLGALAYVVALVLVREIGGEDLALVKRVVARRRA</sequence>
<evidence type="ECO:0000256" key="4">
    <source>
        <dbReference type="ARBA" id="ARBA00022989"/>
    </source>
</evidence>
<organism evidence="7 8">
    <name type="scientific">Sandaracinus amylolyticus</name>
    <dbReference type="NCBI Taxonomy" id="927083"/>
    <lineage>
        <taxon>Bacteria</taxon>
        <taxon>Pseudomonadati</taxon>
        <taxon>Myxococcota</taxon>
        <taxon>Polyangia</taxon>
        <taxon>Polyangiales</taxon>
        <taxon>Sandaracinaceae</taxon>
        <taxon>Sandaracinus</taxon>
    </lineage>
</organism>
<evidence type="ECO:0000313" key="7">
    <source>
        <dbReference type="EMBL" id="AKF10661.1"/>
    </source>
</evidence>
<reference evidence="7 8" key="1">
    <citation type="submission" date="2015-03" db="EMBL/GenBank/DDBJ databases">
        <title>Genome assembly of Sandaracinus amylolyticus DSM 53668.</title>
        <authorList>
            <person name="Sharma G."/>
            <person name="Subramanian S."/>
        </authorList>
    </citation>
    <scope>NUCLEOTIDE SEQUENCE [LARGE SCALE GENOMIC DNA]</scope>
    <source>
        <strain evidence="7 8">DSM 53668</strain>
    </source>
</reference>
<keyword evidence="8" id="KW-1185">Reference proteome</keyword>
<evidence type="ECO:0000256" key="5">
    <source>
        <dbReference type="ARBA" id="ARBA00023136"/>
    </source>
</evidence>
<feature type="transmembrane region" description="Helical" evidence="6">
    <location>
        <begin position="319"/>
        <end position="343"/>
    </location>
</feature>
<feature type="transmembrane region" description="Helical" evidence="6">
    <location>
        <begin position="128"/>
        <end position="149"/>
    </location>
</feature>
<dbReference type="EMBL" id="CP011125">
    <property type="protein sequence ID" value="AKF10661.1"/>
    <property type="molecule type" value="Genomic_DNA"/>
</dbReference>
<feature type="transmembrane region" description="Helical" evidence="6">
    <location>
        <begin position="411"/>
        <end position="434"/>
    </location>
</feature>
<dbReference type="STRING" id="927083.DB32_007810"/>
<evidence type="ECO:0000256" key="2">
    <source>
        <dbReference type="ARBA" id="ARBA00022475"/>
    </source>
</evidence>
<proteinExistence type="predicted"/>
<accession>A0A0F6W999</accession>
<feature type="transmembrane region" description="Helical" evidence="6">
    <location>
        <begin position="185"/>
        <end position="206"/>
    </location>
</feature>
<dbReference type="AlphaFoldDB" id="A0A0F6W999"/>
<dbReference type="PANTHER" id="PTHR30250:SF11">
    <property type="entry name" value="O-ANTIGEN TRANSPORTER-RELATED"/>
    <property type="match status" value="1"/>
</dbReference>
<feature type="transmembrane region" description="Helical" evidence="6">
    <location>
        <begin position="20"/>
        <end position="40"/>
    </location>
</feature>
<evidence type="ECO:0000256" key="6">
    <source>
        <dbReference type="SAM" id="Phobius"/>
    </source>
</evidence>
<keyword evidence="2" id="KW-1003">Cell membrane</keyword>
<feature type="transmembrane region" description="Helical" evidence="6">
    <location>
        <begin position="93"/>
        <end position="116"/>
    </location>
</feature>
<dbReference type="KEGG" id="samy:DB32_007810"/>
<dbReference type="PANTHER" id="PTHR30250">
    <property type="entry name" value="PST FAMILY PREDICTED COLANIC ACID TRANSPORTER"/>
    <property type="match status" value="1"/>
</dbReference>
<feature type="transmembrane region" description="Helical" evidence="6">
    <location>
        <begin position="161"/>
        <end position="179"/>
    </location>
</feature>
<protein>
    <submittedName>
        <fullName evidence="7">Virulence factor mviN</fullName>
    </submittedName>
</protein>
<keyword evidence="5 6" id="KW-0472">Membrane</keyword>
<keyword evidence="4 6" id="KW-1133">Transmembrane helix</keyword>
<feature type="transmembrane region" description="Helical" evidence="6">
    <location>
        <begin position="470"/>
        <end position="490"/>
    </location>
</feature>
<name>A0A0F6W999_9BACT</name>
<feature type="transmembrane region" description="Helical" evidence="6">
    <location>
        <begin position="280"/>
        <end position="298"/>
    </location>
</feature>
<evidence type="ECO:0000313" key="8">
    <source>
        <dbReference type="Proteomes" id="UP000034883"/>
    </source>
</evidence>
<dbReference type="GO" id="GO:0005886">
    <property type="term" value="C:plasma membrane"/>
    <property type="evidence" value="ECO:0007669"/>
    <property type="project" value="UniProtKB-SubCell"/>
</dbReference>
<feature type="transmembrane region" description="Helical" evidence="6">
    <location>
        <begin position="384"/>
        <end position="405"/>
    </location>
</feature>
<evidence type="ECO:0000256" key="3">
    <source>
        <dbReference type="ARBA" id="ARBA00022692"/>
    </source>
</evidence>
<keyword evidence="3 6" id="KW-0812">Transmembrane</keyword>
<feature type="transmembrane region" description="Helical" evidence="6">
    <location>
        <begin position="355"/>
        <end position="377"/>
    </location>
</feature>
<gene>
    <name evidence="7" type="ORF">DB32_007810</name>
</gene>
<feature type="transmembrane region" description="Helical" evidence="6">
    <location>
        <begin position="441"/>
        <end position="464"/>
    </location>
</feature>
<comment type="subcellular location">
    <subcellularLocation>
        <location evidence="1">Cell membrane</location>
        <topology evidence="1">Multi-pass membrane protein</topology>
    </subcellularLocation>
</comment>
<dbReference type="InterPro" id="IPR050833">
    <property type="entry name" value="Poly_Biosynth_Transport"/>
</dbReference>
<dbReference type="RefSeq" id="WP_053237609.1">
    <property type="nucleotide sequence ID" value="NZ_CP011125.1"/>
</dbReference>
<feature type="transmembrane region" description="Helical" evidence="6">
    <location>
        <begin position="218"/>
        <end position="236"/>
    </location>
</feature>
<feature type="transmembrane region" description="Helical" evidence="6">
    <location>
        <begin position="52"/>
        <end position="72"/>
    </location>
</feature>
<dbReference type="Proteomes" id="UP000034883">
    <property type="component" value="Chromosome"/>
</dbReference>
<evidence type="ECO:0000256" key="1">
    <source>
        <dbReference type="ARBA" id="ARBA00004651"/>
    </source>
</evidence>